<feature type="domain" description="CBS" evidence="4">
    <location>
        <begin position="236"/>
        <end position="292"/>
    </location>
</feature>
<keyword evidence="3" id="KW-1133">Transmembrane helix</keyword>
<dbReference type="Gene3D" id="3.10.580.10">
    <property type="entry name" value="CBS-domain"/>
    <property type="match status" value="1"/>
</dbReference>
<name>A0AA43S5S0_9BURK</name>
<dbReference type="CDD" id="cd04600">
    <property type="entry name" value="CBS_pair_HPP_assoc"/>
    <property type="match status" value="1"/>
</dbReference>
<dbReference type="InterPro" id="IPR000644">
    <property type="entry name" value="CBS_dom"/>
</dbReference>
<protein>
    <submittedName>
        <fullName evidence="5">CBS domain-containing membrane protein</fullName>
    </submittedName>
</protein>
<dbReference type="SMART" id="SM00116">
    <property type="entry name" value="CBS"/>
    <property type="match status" value="2"/>
</dbReference>
<evidence type="ECO:0000259" key="4">
    <source>
        <dbReference type="PROSITE" id="PS51371"/>
    </source>
</evidence>
<dbReference type="PROSITE" id="PS51371">
    <property type="entry name" value="CBS"/>
    <property type="match status" value="2"/>
</dbReference>
<gene>
    <name evidence="5" type="ORF">M2127_001373</name>
</gene>
<keyword evidence="3" id="KW-0812">Transmembrane</keyword>
<dbReference type="RefSeq" id="WP_280756771.1">
    <property type="nucleotide sequence ID" value="NZ_JARXVW010000006.1"/>
</dbReference>
<dbReference type="InterPro" id="IPR046342">
    <property type="entry name" value="CBS_dom_sf"/>
</dbReference>
<dbReference type="InterPro" id="IPR007065">
    <property type="entry name" value="HPP"/>
</dbReference>
<dbReference type="Pfam" id="PF04982">
    <property type="entry name" value="TM_HPP"/>
    <property type="match status" value="1"/>
</dbReference>
<dbReference type="PANTHER" id="PTHR33741">
    <property type="entry name" value="TRANSMEMBRANE PROTEIN DDB_G0269096-RELATED"/>
    <property type="match status" value="1"/>
</dbReference>
<feature type="transmembrane region" description="Helical" evidence="3">
    <location>
        <begin position="23"/>
        <end position="41"/>
    </location>
</feature>
<reference evidence="5" key="1">
    <citation type="submission" date="2023-04" db="EMBL/GenBank/DDBJ databases">
        <title>Genome Encyclopedia of Bacteria and Archaea VI: Functional Genomics of Type Strains.</title>
        <authorList>
            <person name="Whitman W."/>
        </authorList>
    </citation>
    <scope>NUCLEOTIDE SEQUENCE</scope>
    <source>
        <strain evidence="5">Enz.4-51</strain>
    </source>
</reference>
<dbReference type="PANTHER" id="PTHR33741:SF5">
    <property type="entry name" value="TRANSMEMBRANE PROTEIN DDB_G0269096-RELATED"/>
    <property type="match status" value="1"/>
</dbReference>
<accession>A0AA43S5S0</accession>
<dbReference type="Proteomes" id="UP001161160">
    <property type="component" value="Unassembled WGS sequence"/>
</dbReference>
<feature type="domain" description="CBS" evidence="4">
    <location>
        <begin position="325"/>
        <end position="381"/>
    </location>
</feature>
<evidence type="ECO:0000313" key="6">
    <source>
        <dbReference type="Proteomes" id="UP001161160"/>
    </source>
</evidence>
<comment type="caution">
    <text evidence="5">The sequence shown here is derived from an EMBL/GenBank/DDBJ whole genome shotgun (WGS) entry which is preliminary data.</text>
</comment>
<dbReference type="AlphaFoldDB" id="A0AA43S5S0"/>
<feature type="transmembrane region" description="Helical" evidence="3">
    <location>
        <begin position="78"/>
        <end position="97"/>
    </location>
</feature>
<feature type="transmembrane region" description="Helical" evidence="3">
    <location>
        <begin position="53"/>
        <end position="72"/>
    </location>
</feature>
<proteinExistence type="predicted"/>
<dbReference type="EMBL" id="JARXYA010000006">
    <property type="protein sequence ID" value="MDH6504068.1"/>
    <property type="molecule type" value="Genomic_DNA"/>
</dbReference>
<sequence>MNLKKFFEPLNILNSTPVPWSEHWRSAIGGLLGGGLVAFLAKFIGDFVQINEWAMASLGASALLIFVLPSSPMAQPKAVIGGNIISALVGISCAIFIQDPRIGVPVAIGVSIFAMLFFNCLHAPAAATALSAVLGHIISYRFALFPVLIDSVLLVLAGIIYNRATGKSYPHIPQAPSPQAKPKNTSQDDSSELNSVLAQYKEFFDINTDDLTNIIKQVELRAYEQKLKSITCSKIMSAPAITVQMATPLEKAWILLRKNHIKALPVVDKNSRVIGIITLEDFLQYAAVDFDQTFGQRIKGFMRQGLTRSSAKLMDAYPNAVGQVMRKPVRVISSNRNALDLVDIFEGHGHHHLPVIDQNQTLVGILTQSDFVRAIHSSLQST</sequence>
<dbReference type="Pfam" id="PF00571">
    <property type="entry name" value="CBS"/>
    <property type="match status" value="2"/>
</dbReference>
<feature type="transmembrane region" description="Helical" evidence="3">
    <location>
        <begin position="104"/>
        <end position="125"/>
    </location>
</feature>
<dbReference type="InterPro" id="IPR058581">
    <property type="entry name" value="TM_HPP"/>
</dbReference>
<keyword evidence="3" id="KW-0472">Membrane</keyword>
<evidence type="ECO:0000256" key="3">
    <source>
        <dbReference type="SAM" id="Phobius"/>
    </source>
</evidence>
<keyword evidence="6" id="KW-1185">Reference proteome</keyword>
<feature type="transmembrane region" description="Helical" evidence="3">
    <location>
        <begin position="137"/>
        <end position="161"/>
    </location>
</feature>
<evidence type="ECO:0000313" key="5">
    <source>
        <dbReference type="EMBL" id="MDH6504068.1"/>
    </source>
</evidence>
<keyword evidence="1" id="KW-0129">CBS domain</keyword>
<evidence type="ECO:0000256" key="2">
    <source>
        <dbReference type="SAM" id="MobiDB-lite"/>
    </source>
</evidence>
<feature type="region of interest" description="Disordered" evidence="2">
    <location>
        <begin position="171"/>
        <end position="190"/>
    </location>
</feature>
<organism evidence="5 6">
    <name type="scientific">Polynucleobacter sphagniphilus</name>
    <dbReference type="NCBI Taxonomy" id="1743169"/>
    <lineage>
        <taxon>Bacteria</taxon>
        <taxon>Pseudomonadati</taxon>
        <taxon>Pseudomonadota</taxon>
        <taxon>Betaproteobacteria</taxon>
        <taxon>Burkholderiales</taxon>
        <taxon>Burkholderiaceae</taxon>
        <taxon>Polynucleobacter</taxon>
    </lineage>
</organism>
<dbReference type="SUPFAM" id="SSF54631">
    <property type="entry name" value="CBS-domain pair"/>
    <property type="match status" value="1"/>
</dbReference>
<evidence type="ECO:0000256" key="1">
    <source>
        <dbReference type="PROSITE-ProRule" id="PRU00703"/>
    </source>
</evidence>